<gene>
    <name evidence="2" type="ORF">SAMN05216184_104105</name>
</gene>
<dbReference type="OrthoDB" id="4946577at2"/>
<feature type="region of interest" description="Disordered" evidence="1">
    <location>
        <begin position="95"/>
        <end position="115"/>
    </location>
</feature>
<sequence>MVPLDTLRLLLADVDPDRQVLTDDHLTGYLALNDIPDPQLEIDTTDRWRVRLAAADALDAIAVSEALVGKVIRTQDLTTDGVKVAAELRAQAAGHRARAAQERAETDEDDGDSIGVLEFHPWR</sequence>
<dbReference type="Proteomes" id="UP000250222">
    <property type="component" value="Unassembled WGS sequence"/>
</dbReference>
<protein>
    <submittedName>
        <fullName evidence="2">Uncharacterized protein</fullName>
    </submittedName>
</protein>
<evidence type="ECO:0000256" key="1">
    <source>
        <dbReference type="SAM" id="MobiDB-lite"/>
    </source>
</evidence>
<organism evidence="2 3">
    <name type="scientific">Georgenia satyanarayanai</name>
    <dbReference type="NCBI Taxonomy" id="860221"/>
    <lineage>
        <taxon>Bacteria</taxon>
        <taxon>Bacillati</taxon>
        <taxon>Actinomycetota</taxon>
        <taxon>Actinomycetes</taxon>
        <taxon>Micrococcales</taxon>
        <taxon>Bogoriellaceae</taxon>
        <taxon>Georgenia</taxon>
    </lineage>
</organism>
<keyword evidence="3" id="KW-1185">Reference proteome</keyword>
<proteinExistence type="predicted"/>
<dbReference type="RefSeq" id="WP_110852032.1">
    <property type="nucleotide sequence ID" value="NZ_QKLZ01000004.1"/>
</dbReference>
<evidence type="ECO:0000313" key="2">
    <source>
        <dbReference type="EMBL" id="SSA40389.1"/>
    </source>
</evidence>
<name>A0A2Y9ACT8_9MICO</name>
<accession>A0A2Y9ACT8</accession>
<evidence type="ECO:0000313" key="3">
    <source>
        <dbReference type="Proteomes" id="UP000250222"/>
    </source>
</evidence>
<dbReference type="EMBL" id="UETB01000004">
    <property type="protein sequence ID" value="SSA40389.1"/>
    <property type="molecule type" value="Genomic_DNA"/>
</dbReference>
<reference evidence="2 3" key="1">
    <citation type="submission" date="2016-10" db="EMBL/GenBank/DDBJ databases">
        <authorList>
            <person name="Cai Z."/>
        </authorList>
    </citation>
    <scope>NUCLEOTIDE SEQUENCE [LARGE SCALE GENOMIC DNA]</scope>
    <source>
        <strain evidence="2 3">CGMCC 1.10826</strain>
    </source>
</reference>
<dbReference type="AlphaFoldDB" id="A0A2Y9ACT8"/>